<dbReference type="STRING" id="253628.A0A0D2B5D9"/>
<keyword evidence="11 14" id="KW-0472">Membrane</keyword>
<dbReference type="HOGENOM" id="CLU_001570_14_11_1"/>
<dbReference type="PRINTS" id="PR00385">
    <property type="entry name" value="P450"/>
</dbReference>
<dbReference type="Proteomes" id="UP000053259">
    <property type="component" value="Unassembled WGS sequence"/>
</dbReference>
<proteinExistence type="inferred from homology"/>
<dbReference type="Pfam" id="PF00067">
    <property type="entry name" value="p450"/>
    <property type="match status" value="1"/>
</dbReference>
<keyword evidence="4 12" id="KW-0349">Heme</keyword>
<dbReference type="InterPro" id="IPR050121">
    <property type="entry name" value="Cytochrome_P450_monoxygenase"/>
</dbReference>
<reference evidence="15 16" key="1">
    <citation type="submission" date="2015-01" db="EMBL/GenBank/DDBJ databases">
        <title>The Genome Sequence of Ochroconis gallopava CBS43764.</title>
        <authorList>
            <consortium name="The Broad Institute Genomics Platform"/>
            <person name="Cuomo C."/>
            <person name="de Hoog S."/>
            <person name="Gorbushina A."/>
            <person name="Stielow B."/>
            <person name="Teixiera M."/>
            <person name="Abouelleil A."/>
            <person name="Chapman S.B."/>
            <person name="Priest M."/>
            <person name="Young S.K."/>
            <person name="Wortman J."/>
            <person name="Nusbaum C."/>
            <person name="Birren B."/>
        </authorList>
    </citation>
    <scope>NUCLEOTIDE SEQUENCE [LARGE SCALE GENOMIC DNA]</scope>
    <source>
        <strain evidence="15 16">CBS 43764</strain>
    </source>
</reference>
<dbReference type="Gene3D" id="1.10.630.10">
    <property type="entry name" value="Cytochrome P450"/>
    <property type="match status" value="1"/>
</dbReference>
<sequence>MANLKLEDILRVRPISLFLVAPFILFTSKIAVQVIYNLYFHPLRKFPGPKLWATSELPRAVLRLKGTELWERLEAHKKYGKVVRISPNDLSWIDEGIWKDVFAHRQGHDEFMKDISDRTMQPNGYTGILMADRENHSRYRRLLSYAFSEKGMKEQQPHIIKYVDLLMKDLKGIAGDGPLDLVQWFNFTTFDIIGKLAFGEDFGCLREGKVHPWIEMIFGNLKSLVIISCMRRLGFEWLLPYLATKKQMIGRIYNYNFAKSMIDERVKRGSDQKDFWDNVLKHSDKKTGMNQDEMVSNSSNLVLAGSETTATLLSGCIYQLCKNPETLKKATQEIRTAFSSDAEIDLFSTGQLKYTLAVLEETMRIYSPVPSQSNRTVPAGGDTVLGYFLPGGTVISFSQHIANHYPPYWTEPEKFLPERFLGDEKFKNDNFAVMQPFSVGSRNCIGRNLAYSEMRLILARFLWNFDVRLDDKMMEGKEWTDQKTYILWEKHPLWAKLTPVH</sequence>
<keyword evidence="16" id="KW-1185">Reference proteome</keyword>
<dbReference type="RefSeq" id="XP_016216303.1">
    <property type="nucleotide sequence ID" value="XM_016355997.1"/>
</dbReference>
<dbReference type="GeneID" id="27310854"/>
<keyword evidence="8 13" id="KW-0560">Oxidoreductase</keyword>
<evidence type="ECO:0000256" key="14">
    <source>
        <dbReference type="SAM" id="Phobius"/>
    </source>
</evidence>
<evidence type="ECO:0000256" key="6">
    <source>
        <dbReference type="ARBA" id="ARBA00022723"/>
    </source>
</evidence>
<keyword evidence="5 14" id="KW-0812">Transmembrane</keyword>
<dbReference type="InParanoid" id="A0A0D2B5D9"/>
<organism evidence="15 16">
    <name type="scientific">Verruconis gallopava</name>
    <dbReference type="NCBI Taxonomy" id="253628"/>
    <lineage>
        <taxon>Eukaryota</taxon>
        <taxon>Fungi</taxon>
        <taxon>Dikarya</taxon>
        <taxon>Ascomycota</taxon>
        <taxon>Pezizomycotina</taxon>
        <taxon>Dothideomycetes</taxon>
        <taxon>Pleosporomycetidae</taxon>
        <taxon>Venturiales</taxon>
        <taxon>Sympoventuriaceae</taxon>
        <taxon>Verruconis</taxon>
    </lineage>
</organism>
<evidence type="ECO:0000256" key="11">
    <source>
        <dbReference type="ARBA" id="ARBA00023136"/>
    </source>
</evidence>
<dbReference type="PROSITE" id="PS00086">
    <property type="entry name" value="CYTOCHROME_P450"/>
    <property type="match status" value="1"/>
</dbReference>
<evidence type="ECO:0000256" key="2">
    <source>
        <dbReference type="ARBA" id="ARBA00004167"/>
    </source>
</evidence>
<dbReference type="AlphaFoldDB" id="A0A0D2B5D9"/>
<evidence type="ECO:0000256" key="5">
    <source>
        <dbReference type="ARBA" id="ARBA00022692"/>
    </source>
</evidence>
<dbReference type="PANTHER" id="PTHR24305:SF210">
    <property type="entry name" value="CYTOCHROME P450 MONOOXYGENASE ASQL-RELATED"/>
    <property type="match status" value="1"/>
</dbReference>
<dbReference type="GO" id="GO:0009403">
    <property type="term" value="P:toxin biosynthetic process"/>
    <property type="evidence" value="ECO:0007669"/>
    <property type="project" value="UniProtKB-ARBA"/>
</dbReference>
<evidence type="ECO:0000256" key="1">
    <source>
        <dbReference type="ARBA" id="ARBA00001971"/>
    </source>
</evidence>
<dbReference type="InterPro" id="IPR002401">
    <property type="entry name" value="Cyt_P450_E_grp-I"/>
</dbReference>
<evidence type="ECO:0000256" key="4">
    <source>
        <dbReference type="ARBA" id="ARBA00022617"/>
    </source>
</evidence>
<evidence type="ECO:0000256" key="13">
    <source>
        <dbReference type="RuleBase" id="RU000461"/>
    </source>
</evidence>
<dbReference type="PANTHER" id="PTHR24305">
    <property type="entry name" value="CYTOCHROME P450"/>
    <property type="match status" value="1"/>
</dbReference>
<evidence type="ECO:0008006" key="17">
    <source>
        <dbReference type="Google" id="ProtNLM"/>
    </source>
</evidence>
<feature type="transmembrane region" description="Helical" evidence="14">
    <location>
        <begin position="15"/>
        <end position="40"/>
    </location>
</feature>
<evidence type="ECO:0000313" key="15">
    <source>
        <dbReference type="EMBL" id="KIW06434.1"/>
    </source>
</evidence>
<dbReference type="InterPro" id="IPR001128">
    <property type="entry name" value="Cyt_P450"/>
</dbReference>
<dbReference type="InterPro" id="IPR017972">
    <property type="entry name" value="Cyt_P450_CS"/>
</dbReference>
<comment type="similarity">
    <text evidence="3 13">Belongs to the cytochrome P450 family.</text>
</comment>
<keyword evidence="9 12" id="KW-0408">Iron</keyword>
<evidence type="ECO:0000256" key="9">
    <source>
        <dbReference type="ARBA" id="ARBA00023004"/>
    </source>
</evidence>
<dbReference type="FunFam" id="1.10.630.10:FF:000047">
    <property type="entry name" value="Cytochrome P450 monooxygenase"/>
    <property type="match status" value="1"/>
</dbReference>
<evidence type="ECO:0000256" key="3">
    <source>
        <dbReference type="ARBA" id="ARBA00010617"/>
    </source>
</evidence>
<accession>A0A0D2B5D9</accession>
<dbReference type="PRINTS" id="PR00463">
    <property type="entry name" value="EP450I"/>
</dbReference>
<comment type="subcellular location">
    <subcellularLocation>
        <location evidence="2">Membrane</location>
        <topology evidence="2">Single-pass membrane protein</topology>
    </subcellularLocation>
</comment>
<dbReference type="GO" id="GO:0016020">
    <property type="term" value="C:membrane"/>
    <property type="evidence" value="ECO:0007669"/>
    <property type="project" value="UniProtKB-SubCell"/>
</dbReference>
<keyword evidence="6 12" id="KW-0479">Metal-binding</keyword>
<dbReference type="VEuPathDB" id="FungiDB:PV09_02881"/>
<feature type="binding site" description="axial binding residue" evidence="12">
    <location>
        <position position="444"/>
    </location>
    <ligand>
        <name>heme</name>
        <dbReference type="ChEBI" id="CHEBI:30413"/>
    </ligand>
    <ligandPart>
        <name>Fe</name>
        <dbReference type="ChEBI" id="CHEBI:18248"/>
    </ligandPart>
</feature>
<name>A0A0D2B5D9_9PEZI</name>
<comment type="cofactor">
    <cofactor evidence="1 12">
        <name>heme</name>
        <dbReference type="ChEBI" id="CHEBI:30413"/>
    </cofactor>
</comment>
<gene>
    <name evidence="15" type="ORF">PV09_02881</name>
</gene>
<keyword evidence="7 14" id="KW-1133">Transmembrane helix</keyword>
<dbReference type="GO" id="GO:0016705">
    <property type="term" value="F:oxidoreductase activity, acting on paired donors, with incorporation or reduction of molecular oxygen"/>
    <property type="evidence" value="ECO:0007669"/>
    <property type="project" value="InterPro"/>
</dbReference>
<keyword evidence="10 13" id="KW-0503">Monooxygenase</keyword>
<dbReference type="EMBL" id="KN847535">
    <property type="protein sequence ID" value="KIW06434.1"/>
    <property type="molecule type" value="Genomic_DNA"/>
</dbReference>
<evidence type="ECO:0000256" key="8">
    <source>
        <dbReference type="ARBA" id="ARBA00023002"/>
    </source>
</evidence>
<dbReference type="GO" id="GO:0004497">
    <property type="term" value="F:monooxygenase activity"/>
    <property type="evidence" value="ECO:0007669"/>
    <property type="project" value="UniProtKB-KW"/>
</dbReference>
<evidence type="ECO:0000313" key="16">
    <source>
        <dbReference type="Proteomes" id="UP000053259"/>
    </source>
</evidence>
<dbReference type="GO" id="GO:0020037">
    <property type="term" value="F:heme binding"/>
    <property type="evidence" value="ECO:0007669"/>
    <property type="project" value="InterPro"/>
</dbReference>
<dbReference type="OrthoDB" id="1470350at2759"/>
<dbReference type="InterPro" id="IPR036396">
    <property type="entry name" value="Cyt_P450_sf"/>
</dbReference>
<dbReference type="CDD" id="cd11058">
    <property type="entry name" value="CYP60B-like"/>
    <property type="match status" value="1"/>
</dbReference>
<dbReference type="SUPFAM" id="SSF48264">
    <property type="entry name" value="Cytochrome P450"/>
    <property type="match status" value="1"/>
</dbReference>
<dbReference type="GO" id="GO:0005506">
    <property type="term" value="F:iron ion binding"/>
    <property type="evidence" value="ECO:0007669"/>
    <property type="project" value="InterPro"/>
</dbReference>
<protein>
    <recommendedName>
        <fullName evidence="17">Cytochrome P450</fullName>
    </recommendedName>
</protein>
<evidence type="ECO:0000256" key="12">
    <source>
        <dbReference type="PIRSR" id="PIRSR602401-1"/>
    </source>
</evidence>
<evidence type="ECO:0000256" key="7">
    <source>
        <dbReference type="ARBA" id="ARBA00022989"/>
    </source>
</evidence>
<evidence type="ECO:0000256" key="10">
    <source>
        <dbReference type="ARBA" id="ARBA00023033"/>
    </source>
</evidence>